<dbReference type="GO" id="GO:0043842">
    <property type="term" value="F:Kdo transferase activity"/>
    <property type="evidence" value="ECO:0007669"/>
    <property type="project" value="UniProtKB-EC"/>
</dbReference>
<comment type="subcellular location">
    <subcellularLocation>
        <location evidence="9">Cell membrane</location>
    </subcellularLocation>
</comment>
<evidence type="ECO:0000259" key="10">
    <source>
        <dbReference type="Pfam" id="PF04413"/>
    </source>
</evidence>
<feature type="domain" description="3-deoxy-D-manno-octulosonic-acid transferase N-terminal" evidence="10">
    <location>
        <begin position="45"/>
        <end position="216"/>
    </location>
</feature>
<keyword evidence="9" id="KW-0472">Membrane</keyword>
<feature type="transmembrane region" description="Helical" evidence="9">
    <location>
        <begin position="6"/>
        <end position="28"/>
    </location>
</feature>
<feature type="site" description="Transition state stabilizer" evidence="8">
    <location>
        <position position="213"/>
    </location>
</feature>
<dbReference type="GO" id="GO:0005886">
    <property type="term" value="C:plasma membrane"/>
    <property type="evidence" value="ECO:0007669"/>
    <property type="project" value="UniProtKB-SubCell"/>
</dbReference>
<dbReference type="Pfam" id="PF04413">
    <property type="entry name" value="Glycos_transf_N"/>
    <property type="match status" value="1"/>
</dbReference>
<evidence type="ECO:0000256" key="5">
    <source>
        <dbReference type="ARBA" id="ARBA00031445"/>
    </source>
</evidence>
<dbReference type="Proteomes" id="UP001165427">
    <property type="component" value="Unassembled WGS sequence"/>
</dbReference>
<name>A0AA41UPS5_9BACT</name>
<organism evidence="11 12">
    <name type="scientific">Desulfatitalea alkaliphila</name>
    <dbReference type="NCBI Taxonomy" id="2929485"/>
    <lineage>
        <taxon>Bacteria</taxon>
        <taxon>Pseudomonadati</taxon>
        <taxon>Thermodesulfobacteriota</taxon>
        <taxon>Desulfobacteria</taxon>
        <taxon>Desulfobacterales</taxon>
        <taxon>Desulfosarcinaceae</taxon>
        <taxon>Desulfatitalea</taxon>
    </lineage>
</organism>
<feature type="site" description="Transition state stabilizer" evidence="8">
    <location>
        <position position="135"/>
    </location>
</feature>
<evidence type="ECO:0000313" key="11">
    <source>
        <dbReference type="EMBL" id="MCJ8500743.1"/>
    </source>
</evidence>
<dbReference type="InterPro" id="IPR007507">
    <property type="entry name" value="Glycos_transf_N"/>
</dbReference>
<evidence type="ECO:0000256" key="1">
    <source>
        <dbReference type="ARBA" id="ARBA00004713"/>
    </source>
</evidence>
<proteinExistence type="inferred from homology"/>
<evidence type="ECO:0000256" key="4">
    <source>
        <dbReference type="ARBA" id="ARBA00022679"/>
    </source>
</evidence>
<evidence type="ECO:0000256" key="3">
    <source>
        <dbReference type="ARBA" id="ARBA00019077"/>
    </source>
</evidence>
<evidence type="ECO:0000256" key="7">
    <source>
        <dbReference type="PIRSR" id="PIRSR639901-1"/>
    </source>
</evidence>
<keyword evidence="9" id="KW-1003">Cell membrane</keyword>
<dbReference type="GO" id="GO:0009244">
    <property type="term" value="P:lipopolysaccharide core region biosynthetic process"/>
    <property type="evidence" value="ECO:0007669"/>
    <property type="project" value="UniProtKB-UniRule"/>
</dbReference>
<keyword evidence="4 9" id="KW-0808">Transferase</keyword>
<evidence type="ECO:0000313" key="12">
    <source>
        <dbReference type="Proteomes" id="UP001165427"/>
    </source>
</evidence>
<feature type="active site" description="Proton acceptor" evidence="7">
    <location>
        <position position="64"/>
    </location>
</feature>
<dbReference type="EC" id="2.4.99.12" evidence="2 9"/>
<dbReference type="EMBL" id="JALJRB010000008">
    <property type="protein sequence ID" value="MCJ8500743.1"/>
    <property type="molecule type" value="Genomic_DNA"/>
</dbReference>
<evidence type="ECO:0000256" key="2">
    <source>
        <dbReference type="ARBA" id="ARBA00012621"/>
    </source>
</evidence>
<sequence length="437" mass="47609">MAHMPLGYNLLWVTVGWIGLPVFLFSLIRPKRRATAAHRLTLRSDAPQPKGRRPIWIHALSVGEVASAEPLVDGLRRALPGHPLVFSTATLTGMQTARKLFADKVDGLFYSPYDVLFAVLRIVRRVDPALVLLVETDIWPNFISALRRRHVPVLLVNARLSRQTYRGYRLLGRFARRVLSGFSHIGAQSQRDARRFADLLGGVEQIEVTGNIKFDRTAPLDPEATGRALRLHWGIDPAQVVILLGSTHEGEETTGFALLERLRAAGHAPLLIVAPRDPNRAEVVVRQARGRGLATMTVTRIDQTLSAGAATVLVVAALGLLQPLYALADIAFVGGSLVAEGGHNPLEPAACGTPILFGPDMSDFAAIAAQLMAAGGAWRVADGEQWYTACHRLIAQPSVRKEMGHRALQVFQSNKGAVQRTLAMVQQALPPGEERKS</sequence>
<keyword evidence="9" id="KW-0812">Transmembrane</keyword>
<accession>A0AA41UPS5</accession>
<comment type="catalytic activity">
    <reaction evidence="6 9">
        <text>lipid IVA (E. coli) + CMP-3-deoxy-beta-D-manno-octulosonate = alpha-Kdo-(2-&gt;6)-lipid IVA (E. coli) + CMP + H(+)</text>
        <dbReference type="Rhea" id="RHEA:28066"/>
        <dbReference type="ChEBI" id="CHEBI:15378"/>
        <dbReference type="ChEBI" id="CHEBI:58603"/>
        <dbReference type="ChEBI" id="CHEBI:60364"/>
        <dbReference type="ChEBI" id="CHEBI:60377"/>
        <dbReference type="ChEBI" id="CHEBI:85987"/>
        <dbReference type="EC" id="2.4.99.12"/>
    </reaction>
</comment>
<evidence type="ECO:0000256" key="6">
    <source>
        <dbReference type="ARBA" id="ARBA00049183"/>
    </source>
</evidence>
<dbReference type="InterPro" id="IPR039901">
    <property type="entry name" value="Kdotransferase"/>
</dbReference>
<dbReference type="Gene3D" id="3.40.50.11720">
    <property type="entry name" value="3-Deoxy-D-manno-octulosonic-acid transferase, N-terminal domain"/>
    <property type="match status" value="1"/>
</dbReference>
<gene>
    <name evidence="11" type="ORF">MRX98_09190</name>
</gene>
<dbReference type="InterPro" id="IPR038107">
    <property type="entry name" value="Glycos_transf_N_sf"/>
</dbReference>
<dbReference type="PANTHER" id="PTHR42755:SF1">
    <property type="entry name" value="3-DEOXY-D-MANNO-OCTULOSONIC ACID TRANSFERASE, MITOCHONDRIAL-RELATED"/>
    <property type="match status" value="1"/>
</dbReference>
<dbReference type="SUPFAM" id="SSF53756">
    <property type="entry name" value="UDP-Glycosyltransferase/glycogen phosphorylase"/>
    <property type="match status" value="1"/>
</dbReference>
<dbReference type="AlphaFoldDB" id="A0AA41UPS5"/>
<dbReference type="PANTHER" id="PTHR42755">
    <property type="entry name" value="3-DEOXY-MANNO-OCTULOSONATE CYTIDYLYLTRANSFERASE"/>
    <property type="match status" value="1"/>
</dbReference>
<evidence type="ECO:0000256" key="9">
    <source>
        <dbReference type="RuleBase" id="RU365103"/>
    </source>
</evidence>
<reference evidence="11" key="1">
    <citation type="submission" date="2022-04" db="EMBL/GenBank/DDBJ databases">
        <title>Desulfatitalea alkaliphila sp. nov., a novel anaerobic sulfate-reducing bacterium isolated from terrestrial mud volcano, Taman Peninsula, Russia.</title>
        <authorList>
            <person name="Khomyakova M.A."/>
            <person name="Merkel A.Y."/>
            <person name="Slobodkin A.I."/>
        </authorList>
    </citation>
    <scope>NUCLEOTIDE SEQUENCE</scope>
    <source>
        <strain evidence="11">M08but</strain>
    </source>
</reference>
<keyword evidence="12" id="KW-1185">Reference proteome</keyword>
<comment type="caution">
    <text evidence="11">The sequence shown here is derived from an EMBL/GenBank/DDBJ whole genome shotgun (WGS) entry which is preliminary data.</text>
</comment>
<dbReference type="Gene3D" id="3.40.50.2000">
    <property type="entry name" value="Glycogen Phosphorylase B"/>
    <property type="match status" value="1"/>
</dbReference>
<comment type="function">
    <text evidence="9">Involved in lipopolysaccharide (LPS) biosynthesis. Catalyzes the transfer of 3-deoxy-D-manno-octulosonate (Kdo) residue(s) from CMP-Kdo to lipid IV(A), the tetraacyldisaccharide-1,4'-bisphosphate precursor of lipid A.</text>
</comment>
<protein>
    <recommendedName>
        <fullName evidence="3 9">3-deoxy-D-manno-octulosonic acid transferase</fullName>
        <shortName evidence="9">Kdo transferase</shortName>
        <ecNumber evidence="2 9">2.4.99.12</ecNumber>
    </recommendedName>
    <alternativeName>
        <fullName evidence="5 9">Lipid IV(A) 3-deoxy-D-manno-octulosonic acid transferase</fullName>
    </alternativeName>
</protein>
<keyword evidence="9" id="KW-0448">Lipopolysaccharide biosynthesis</keyword>
<evidence type="ECO:0000256" key="8">
    <source>
        <dbReference type="PIRSR" id="PIRSR639901-2"/>
    </source>
</evidence>
<dbReference type="GO" id="GO:0009245">
    <property type="term" value="P:lipid A biosynthetic process"/>
    <property type="evidence" value="ECO:0007669"/>
    <property type="project" value="TreeGrafter"/>
</dbReference>
<comment type="similarity">
    <text evidence="9">Belongs to the glycosyltransferase group 1 family.</text>
</comment>
<comment type="pathway">
    <text evidence="1 9">Bacterial outer membrane biogenesis; LPS core biosynthesis.</text>
</comment>
<keyword evidence="9" id="KW-1133">Transmembrane helix</keyword>
<dbReference type="RefSeq" id="WP_246906068.1">
    <property type="nucleotide sequence ID" value="NZ_JALJRB010000008.1"/>
</dbReference>